<evidence type="ECO:0000313" key="3">
    <source>
        <dbReference type="EMBL" id="ETN37193.1"/>
    </source>
</evidence>
<keyword evidence="4" id="KW-1185">Reference proteome</keyword>
<dbReference type="HOGENOM" id="CLU_1115711_0_0_1"/>
<dbReference type="AlphaFoldDB" id="W2RNB1"/>
<name>W2RNB1_CYPE1</name>
<dbReference type="GeneID" id="19975522"/>
<evidence type="ECO:0000256" key="1">
    <source>
        <dbReference type="SAM" id="MobiDB-lite"/>
    </source>
</evidence>
<keyword evidence="2" id="KW-1133">Transmembrane helix</keyword>
<proteinExistence type="predicted"/>
<evidence type="ECO:0000313" key="4">
    <source>
        <dbReference type="Proteomes" id="UP000030752"/>
    </source>
</evidence>
<dbReference type="EMBL" id="KB822724">
    <property type="protein sequence ID" value="ETN37193.1"/>
    <property type="molecule type" value="Genomic_DNA"/>
</dbReference>
<reference evidence="3 4" key="1">
    <citation type="submission" date="2013-03" db="EMBL/GenBank/DDBJ databases">
        <title>The Genome Sequence of Phialophora europaea CBS 101466.</title>
        <authorList>
            <consortium name="The Broad Institute Genomics Platform"/>
            <person name="Cuomo C."/>
            <person name="de Hoog S."/>
            <person name="Gorbushina A."/>
            <person name="Walker B."/>
            <person name="Young S.K."/>
            <person name="Zeng Q."/>
            <person name="Gargeya S."/>
            <person name="Fitzgerald M."/>
            <person name="Haas B."/>
            <person name="Abouelleil A."/>
            <person name="Allen A.W."/>
            <person name="Alvarado L."/>
            <person name="Arachchi H.M."/>
            <person name="Berlin A.M."/>
            <person name="Chapman S.B."/>
            <person name="Gainer-Dewar J."/>
            <person name="Goldberg J."/>
            <person name="Griggs A."/>
            <person name="Gujja S."/>
            <person name="Hansen M."/>
            <person name="Howarth C."/>
            <person name="Imamovic A."/>
            <person name="Ireland A."/>
            <person name="Larimer J."/>
            <person name="McCowan C."/>
            <person name="Murphy C."/>
            <person name="Pearson M."/>
            <person name="Poon T.W."/>
            <person name="Priest M."/>
            <person name="Roberts A."/>
            <person name="Saif S."/>
            <person name="Shea T."/>
            <person name="Sisk P."/>
            <person name="Sykes S."/>
            <person name="Wortman J."/>
            <person name="Nusbaum C."/>
            <person name="Birren B."/>
        </authorList>
    </citation>
    <scope>NUCLEOTIDE SEQUENCE [LARGE SCALE GENOMIC DNA]</scope>
    <source>
        <strain evidence="3 4">CBS 101466</strain>
    </source>
</reference>
<feature type="region of interest" description="Disordered" evidence="1">
    <location>
        <begin position="222"/>
        <end position="249"/>
    </location>
</feature>
<sequence>MSTLLFYIDDACTDTGDFPNVTAQNEGVDGYCTLFNITGWQSFKVQTIFETCAFTVYDSQIQWCSGDYTTLRLGECMPSATTDVNQFSLDCQGSSTALTTASSEPSASSDGGLSTGAQAGIGVGVSLIVIAAIATVVFFLLRRRRKASPGAEENRAETISEMSGTKVYPAEVGDRYSAHMIPYNKRQPTNSAVEAPGDGPTKPVFEMDAGMDAGRPRARTFEMSADSETWADHTNSTSTKVSRDWGHTR</sequence>
<feature type="transmembrane region" description="Helical" evidence="2">
    <location>
        <begin position="119"/>
        <end position="141"/>
    </location>
</feature>
<protein>
    <submittedName>
        <fullName evidence="3">Uncharacterized protein</fullName>
    </submittedName>
</protein>
<accession>W2RNB1</accession>
<dbReference type="eggNOG" id="ENOG502SQDM">
    <property type="taxonomic scope" value="Eukaryota"/>
</dbReference>
<dbReference type="InParanoid" id="W2RNB1"/>
<dbReference type="CDD" id="cd12087">
    <property type="entry name" value="TM_EGFR-like"/>
    <property type="match status" value="1"/>
</dbReference>
<evidence type="ECO:0000256" key="2">
    <source>
        <dbReference type="SAM" id="Phobius"/>
    </source>
</evidence>
<dbReference type="RefSeq" id="XP_008720725.1">
    <property type="nucleotide sequence ID" value="XM_008722503.1"/>
</dbReference>
<dbReference type="OrthoDB" id="4157427at2759"/>
<keyword evidence="2" id="KW-0812">Transmembrane</keyword>
<dbReference type="Proteomes" id="UP000030752">
    <property type="component" value="Unassembled WGS sequence"/>
</dbReference>
<keyword evidence="2" id="KW-0472">Membrane</keyword>
<dbReference type="VEuPathDB" id="FungiDB:HMPREF1541_08183"/>
<dbReference type="STRING" id="1220924.W2RNB1"/>
<gene>
    <name evidence="3" type="ORF">HMPREF1541_08183</name>
</gene>
<organism evidence="3 4">
    <name type="scientific">Cyphellophora europaea (strain CBS 101466)</name>
    <name type="common">Phialophora europaea</name>
    <dbReference type="NCBI Taxonomy" id="1220924"/>
    <lineage>
        <taxon>Eukaryota</taxon>
        <taxon>Fungi</taxon>
        <taxon>Dikarya</taxon>
        <taxon>Ascomycota</taxon>
        <taxon>Pezizomycotina</taxon>
        <taxon>Eurotiomycetes</taxon>
        <taxon>Chaetothyriomycetidae</taxon>
        <taxon>Chaetothyriales</taxon>
        <taxon>Cyphellophoraceae</taxon>
        <taxon>Cyphellophora</taxon>
    </lineage>
</organism>